<keyword evidence="15" id="KW-0175">Coiled coil</keyword>
<dbReference type="Gene3D" id="3.40.1360.10">
    <property type="match status" value="1"/>
</dbReference>
<dbReference type="Pfam" id="PF01807">
    <property type="entry name" value="Zn_ribbon_DnaG"/>
    <property type="match status" value="1"/>
</dbReference>
<dbReference type="CDD" id="cd03364">
    <property type="entry name" value="TOPRIM_DnaG_primases"/>
    <property type="match status" value="1"/>
</dbReference>
<keyword evidence="9" id="KW-0460">Magnesium</keyword>
<comment type="cofactor">
    <cofactor evidence="12 13 14">
        <name>Zn(2+)</name>
        <dbReference type="ChEBI" id="CHEBI:29105"/>
    </cofactor>
    <text evidence="12 13 14">Binds 1 zinc ion per monomer.</text>
</comment>
<dbReference type="GO" id="GO:0008270">
    <property type="term" value="F:zinc ion binding"/>
    <property type="evidence" value="ECO:0007669"/>
    <property type="project" value="UniProtKB-UniRule"/>
</dbReference>
<dbReference type="InterPro" id="IPR019475">
    <property type="entry name" value="DNA_primase_DnaB-bd"/>
</dbReference>
<evidence type="ECO:0000256" key="8">
    <source>
        <dbReference type="ARBA" id="ARBA00022833"/>
    </source>
</evidence>
<evidence type="ECO:0000259" key="16">
    <source>
        <dbReference type="PROSITE" id="PS50880"/>
    </source>
</evidence>
<keyword evidence="3 12" id="KW-0808">Transferase</keyword>
<feature type="domain" description="Toprim" evidence="16">
    <location>
        <begin position="253"/>
        <end position="336"/>
    </location>
</feature>
<keyword evidence="6 12" id="KW-0479">Metal-binding</keyword>
<evidence type="ECO:0000256" key="14">
    <source>
        <dbReference type="PIRSR" id="PIRSR002811-1"/>
    </source>
</evidence>
<dbReference type="GO" id="GO:0006269">
    <property type="term" value="P:DNA replication, synthesis of primer"/>
    <property type="evidence" value="ECO:0007669"/>
    <property type="project" value="UniProtKB-UniRule"/>
</dbReference>
<dbReference type="EC" id="2.7.7.101" evidence="12"/>
<comment type="catalytic activity">
    <reaction evidence="12">
        <text>ssDNA + n NTP = ssDNA/pppN(pN)n-1 hybrid + (n-1) diphosphate.</text>
        <dbReference type="EC" id="2.7.7.101"/>
    </reaction>
</comment>
<dbReference type="NCBIfam" id="TIGR01391">
    <property type="entry name" value="dnaG"/>
    <property type="match status" value="1"/>
</dbReference>
<dbReference type="InterPro" id="IPR002694">
    <property type="entry name" value="Znf_CHC2"/>
</dbReference>
<dbReference type="GO" id="GO:0003899">
    <property type="term" value="F:DNA-directed RNA polymerase activity"/>
    <property type="evidence" value="ECO:0007669"/>
    <property type="project" value="UniProtKB-UniRule"/>
</dbReference>
<dbReference type="InterPro" id="IPR006171">
    <property type="entry name" value="TOPRIM_dom"/>
</dbReference>
<sequence>MYVINDNVLDEIRDRADIVDLIGEYVDLKRSGSNYMGLCPFHSEKTPSFSVSPSKSIFKCFGCGVGGDVITFVMKRENLSFPEAVEFLADKYNVRLEVYKDENKEAREKRNRLYEINREAGLHFLKNYEASQKTQLYLKNRMLSDKTIRSYGIGYSKDSWTDLYDHLTKMGYREDELLELNLISKSKNGNYIDRFRDRVMFPIINRNNRIIGFGARAFGDAKPKYLNSRETPIFHKGSNVFNINIISRESTRERIILVEGYMDVISLYNSGINYSVASLGTSLTIDQANIIKKMARDIYICYDSDSAGINATSRAIDIFLQAAVKPKIIELEGGLDPDDFIKKYGIEGFENKIKSAISYIEFKIKKLKENFNLEDSEGLSNFTIESAKILSSIKNPIERDIFVKNFSKKYNISYTAIENYINYLNRNKLKETKREKFKVKKNTNVVKSNKARAQEELLSYSLLDNDIYKYIRNKIEVFYFTNAMTRAVFEEIPRLYEEEMEVRDFLSLLESNRLIDKEFVENILSIINDIHVNDKIVDELINTIEGNYLRDRKNKILENIEKLQGEENKNLLLEALKELQEINLKLNELKEEGNYE</sequence>
<proteinExistence type="inferred from homology"/>
<keyword evidence="7 12" id="KW-0863">Zinc-finger</keyword>
<evidence type="ECO:0000256" key="12">
    <source>
        <dbReference type="HAMAP-Rule" id="MF_00974"/>
    </source>
</evidence>
<dbReference type="EMBL" id="AENP01000026">
    <property type="protein sequence ID" value="EFR32503.1"/>
    <property type="molecule type" value="Genomic_DNA"/>
</dbReference>
<dbReference type="Proteomes" id="UP000003705">
    <property type="component" value="Unassembled WGS sequence"/>
</dbReference>
<dbReference type="Pfam" id="PF10410">
    <property type="entry name" value="DnaB_bind"/>
    <property type="match status" value="1"/>
</dbReference>
<evidence type="ECO:0000256" key="4">
    <source>
        <dbReference type="ARBA" id="ARBA00022695"/>
    </source>
</evidence>
<reference evidence="17 18" key="1">
    <citation type="submission" date="2010-10" db="EMBL/GenBank/DDBJ databases">
        <authorList>
            <person name="Durkin A.S."/>
            <person name="Madupu R."/>
            <person name="Torralba M."/>
            <person name="Gillis M."/>
            <person name="Methe B."/>
            <person name="Sutton G."/>
            <person name="Nelson K.E."/>
        </authorList>
    </citation>
    <scope>NUCLEOTIDE SEQUENCE [LARGE SCALE GENOMIC DNA]</scope>
    <source>
        <strain evidence="17 18">ACS-146-V-Sch2b</strain>
    </source>
</reference>
<name>E4L083_9FIRM</name>
<comment type="subunit">
    <text evidence="12">Monomer. Interacts with DnaB.</text>
</comment>
<dbReference type="SUPFAM" id="SSF56731">
    <property type="entry name" value="DNA primase core"/>
    <property type="match status" value="1"/>
</dbReference>
<dbReference type="FunFam" id="3.90.580.10:FF:000001">
    <property type="entry name" value="DNA primase"/>
    <property type="match status" value="1"/>
</dbReference>
<dbReference type="InterPro" id="IPR050219">
    <property type="entry name" value="DnaG_primase"/>
</dbReference>
<evidence type="ECO:0000313" key="17">
    <source>
        <dbReference type="EMBL" id="EFR32503.1"/>
    </source>
</evidence>
<evidence type="ECO:0000256" key="2">
    <source>
        <dbReference type="ARBA" id="ARBA00022515"/>
    </source>
</evidence>
<dbReference type="Gene3D" id="3.90.580.10">
    <property type="entry name" value="Zinc finger, CHC2-type domain"/>
    <property type="match status" value="1"/>
</dbReference>
<evidence type="ECO:0000313" key="18">
    <source>
        <dbReference type="Proteomes" id="UP000003705"/>
    </source>
</evidence>
<dbReference type="RefSeq" id="WP_005957656.1">
    <property type="nucleotide sequence ID" value="NZ_AENP01000026.1"/>
</dbReference>
<evidence type="ECO:0000256" key="5">
    <source>
        <dbReference type="ARBA" id="ARBA00022705"/>
    </source>
</evidence>
<gene>
    <name evidence="12 17" type="primary">dnaG</name>
    <name evidence="17" type="ORF">HMPREF9286_0611</name>
</gene>
<evidence type="ECO:0000256" key="13">
    <source>
        <dbReference type="PIRNR" id="PIRNR002811"/>
    </source>
</evidence>
<feature type="zinc finger region" description="CHC2-type" evidence="12 14">
    <location>
        <begin position="39"/>
        <end position="63"/>
    </location>
</feature>
<dbReference type="InterPro" id="IPR030846">
    <property type="entry name" value="DnaG_bac"/>
</dbReference>
<keyword evidence="11 12" id="KW-0804">Transcription</keyword>
<dbReference type="SMART" id="SM00400">
    <property type="entry name" value="ZnF_CHCC"/>
    <property type="match status" value="1"/>
</dbReference>
<evidence type="ECO:0000256" key="15">
    <source>
        <dbReference type="SAM" id="Coils"/>
    </source>
</evidence>
<dbReference type="GO" id="GO:0005737">
    <property type="term" value="C:cytoplasm"/>
    <property type="evidence" value="ECO:0007669"/>
    <property type="project" value="TreeGrafter"/>
</dbReference>
<dbReference type="AlphaFoldDB" id="E4L083"/>
<dbReference type="Pfam" id="PF08275">
    <property type="entry name" value="DNAG_N"/>
    <property type="match status" value="1"/>
</dbReference>
<dbReference type="HAMAP" id="MF_00974">
    <property type="entry name" value="DNA_primase_DnaG"/>
    <property type="match status" value="1"/>
</dbReference>
<dbReference type="InterPro" id="IPR036977">
    <property type="entry name" value="DNA_primase_Znf_CHC2"/>
</dbReference>
<evidence type="ECO:0000256" key="7">
    <source>
        <dbReference type="ARBA" id="ARBA00022771"/>
    </source>
</evidence>
<comment type="domain">
    <text evidence="12">Contains an N-terminal zinc-binding domain, a central core domain that contains the primase activity, and a C-terminal DnaB-binding domain.</text>
</comment>
<dbReference type="GO" id="GO:0000428">
    <property type="term" value="C:DNA-directed RNA polymerase complex"/>
    <property type="evidence" value="ECO:0007669"/>
    <property type="project" value="UniProtKB-KW"/>
</dbReference>
<keyword evidence="5 12" id="KW-0235">DNA replication</keyword>
<dbReference type="Gene3D" id="1.10.860.10">
    <property type="entry name" value="DNAb Helicase, Chain A"/>
    <property type="match status" value="1"/>
</dbReference>
<dbReference type="OrthoDB" id="9803773at2"/>
<evidence type="ECO:0000256" key="3">
    <source>
        <dbReference type="ARBA" id="ARBA00022679"/>
    </source>
</evidence>
<dbReference type="SMART" id="SM00493">
    <property type="entry name" value="TOPRIM"/>
    <property type="match status" value="1"/>
</dbReference>
<evidence type="ECO:0000256" key="9">
    <source>
        <dbReference type="ARBA" id="ARBA00022842"/>
    </source>
</evidence>
<evidence type="ECO:0000256" key="11">
    <source>
        <dbReference type="ARBA" id="ARBA00023163"/>
    </source>
</evidence>
<dbReference type="InterPro" id="IPR013264">
    <property type="entry name" value="DNAG_N"/>
</dbReference>
<dbReference type="GO" id="GO:0003677">
    <property type="term" value="F:DNA binding"/>
    <property type="evidence" value="ECO:0007669"/>
    <property type="project" value="UniProtKB-KW"/>
</dbReference>
<dbReference type="InterPro" id="IPR034151">
    <property type="entry name" value="TOPRIM_DnaG_bac"/>
</dbReference>
<accession>E4L083</accession>
<dbReference type="InterPro" id="IPR037068">
    <property type="entry name" value="DNA_primase_core_N_sf"/>
</dbReference>
<dbReference type="eggNOG" id="COG0358">
    <property type="taxonomic scope" value="Bacteria"/>
</dbReference>
<comment type="function">
    <text evidence="12 13">RNA polymerase that catalyzes the synthesis of short RNA molecules used as primers for DNA polymerase during DNA replication.</text>
</comment>
<evidence type="ECO:0000256" key="10">
    <source>
        <dbReference type="ARBA" id="ARBA00023125"/>
    </source>
</evidence>
<dbReference type="PIRSF" id="PIRSF002811">
    <property type="entry name" value="DnaG"/>
    <property type="match status" value="1"/>
</dbReference>
<dbReference type="PANTHER" id="PTHR30313">
    <property type="entry name" value="DNA PRIMASE"/>
    <property type="match status" value="1"/>
</dbReference>
<keyword evidence="10 12" id="KW-0238">DNA-binding</keyword>
<dbReference type="InterPro" id="IPR016136">
    <property type="entry name" value="DNA_helicase_N/primase_C"/>
</dbReference>
<dbReference type="PROSITE" id="PS50880">
    <property type="entry name" value="TOPRIM"/>
    <property type="match status" value="1"/>
</dbReference>
<comment type="similarity">
    <text evidence="12 13">Belongs to the DnaG primase family.</text>
</comment>
<comment type="caution">
    <text evidence="17">The sequence shown here is derived from an EMBL/GenBank/DDBJ whole genome shotgun (WGS) entry which is preliminary data.</text>
</comment>
<keyword evidence="2 12" id="KW-0639">Primosome</keyword>
<dbReference type="InterPro" id="IPR006295">
    <property type="entry name" value="DNA_primase_DnaG"/>
</dbReference>
<keyword evidence="1 12" id="KW-0240">DNA-directed RNA polymerase</keyword>
<dbReference type="SUPFAM" id="SSF57783">
    <property type="entry name" value="Zinc beta-ribbon"/>
    <property type="match status" value="1"/>
</dbReference>
<protein>
    <recommendedName>
        <fullName evidence="12 13">DNA primase</fullName>
        <ecNumber evidence="12">2.7.7.101</ecNumber>
    </recommendedName>
</protein>
<keyword evidence="18" id="KW-1185">Reference proteome</keyword>
<keyword evidence="8 12" id="KW-0862">Zinc</keyword>
<organism evidence="17 18">
    <name type="scientific">Peptoniphilus harei ACS-146-V-Sch2b</name>
    <dbReference type="NCBI Taxonomy" id="908338"/>
    <lineage>
        <taxon>Bacteria</taxon>
        <taxon>Bacillati</taxon>
        <taxon>Bacillota</taxon>
        <taxon>Tissierellia</taxon>
        <taxon>Tissierellales</taxon>
        <taxon>Peptoniphilaceae</taxon>
        <taxon>Peptoniphilus</taxon>
    </lineage>
</organism>
<evidence type="ECO:0000256" key="1">
    <source>
        <dbReference type="ARBA" id="ARBA00022478"/>
    </source>
</evidence>
<feature type="coiled-coil region" evidence="15">
    <location>
        <begin position="89"/>
        <end position="119"/>
    </location>
</feature>
<dbReference type="GO" id="GO:1990077">
    <property type="term" value="C:primosome complex"/>
    <property type="evidence" value="ECO:0007669"/>
    <property type="project" value="UniProtKB-KW"/>
</dbReference>
<dbReference type="Pfam" id="PF13155">
    <property type="entry name" value="Toprim_2"/>
    <property type="match status" value="1"/>
</dbReference>
<dbReference type="PANTHER" id="PTHR30313:SF2">
    <property type="entry name" value="DNA PRIMASE"/>
    <property type="match status" value="1"/>
</dbReference>
<keyword evidence="4 12" id="KW-0548">Nucleotidyltransferase</keyword>
<dbReference type="Gene3D" id="3.90.980.10">
    <property type="entry name" value="DNA primase, catalytic core, N-terminal domain"/>
    <property type="match status" value="1"/>
</dbReference>
<evidence type="ECO:0000256" key="6">
    <source>
        <dbReference type="ARBA" id="ARBA00022723"/>
    </source>
</evidence>